<dbReference type="PANTHER" id="PTHR45711">
    <property type="entry name" value="CHLORIDE CHANNEL PROTEIN"/>
    <property type="match status" value="1"/>
</dbReference>
<keyword evidence="3 9" id="KW-0812">Transmembrane</keyword>
<dbReference type="GO" id="GO:0005769">
    <property type="term" value="C:early endosome"/>
    <property type="evidence" value="ECO:0007669"/>
    <property type="project" value="TreeGrafter"/>
</dbReference>
<organism evidence="11 12">
    <name type="scientific">Phakopsora pachyrhizi</name>
    <name type="common">Asian soybean rust disease fungus</name>
    <dbReference type="NCBI Taxonomy" id="170000"/>
    <lineage>
        <taxon>Eukaryota</taxon>
        <taxon>Fungi</taxon>
        <taxon>Dikarya</taxon>
        <taxon>Basidiomycota</taxon>
        <taxon>Pucciniomycotina</taxon>
        <taxon>Pucciniomycetes</taxon>
        <taxon>Pucciniales</taxon>
        <taxon>Phakopsoraceae</taxon>
        <taxon>Phakopsora</taxon>
    </lineage>
</organism>
<evidence type="ECO:0000256" key="4">
    <source>
        <dbReference type="ARBA" id="ARBA00022989"/>
    </source>
</evidence>
<dbReference type="InterPro" id="IPR000644">
    <property type="entry name" value="CBS_dom"/>
</dbReference>
<evidence type="ECO:0000256" key="6">
    <source>
        <dbReference type="ARBA" id="ARBA00023136"/>
    </source>
</evidence>
<sequence>MVNSQQSPDIKPIIRIEPTSETICSDRTTIDWTRERRRELKYQRSIKNLGNSTSQILLDLSQTWLVIIVIGSSIGIVAGILNVTVDWLSDLRLGVCRYGFYLSQRSCCSGLEANEVCYEWVDWSTVLNISSPPLMAFTRYLIFILVSVGFAGSAAVLVKSLAPPAFHTGIPEIKVILSGYVFENYLSGSVLVIKAVGLALAVGSGLSLGKEGPLVHVACCAASLITRPFKALRANETRKREIFSAAAAAGVSVAFGAPLGGVLFVLEELSLSSLPQSTLWRSFACAVVATVTLQYFDPYRSGKLVLFQVQSVKLVWRSFELVPWVLLGFCGGVFGACFTRANIEYAKIRRSSSLARHPIREVLAVTGFTALSSYLLVITRVPTSKLIQALFQDCNDVTNDTFLLCDSNQVFNTVLSLLITAIARSLMTAITFGVGVPSGIFLPTIGIGACFGRSVGILMNSWQSKYPGLWWFRSSCPVEGSCISPQAYAVIGAASAVGGLTRMTISLVVVIFELTGAVELVLQIMLAVMISKFTADYFSSDGIYEAWINFRGYPYLSPKDEYKKQGDRLVSEIMNKKLICLNASERYDVEGLLKFVDKHQLKGFPIVNNLKENILLGYTFRNELKFALGQAMNQVGGESRCICKLLKSDFKINQDDTHSNENIEDNEDEANAICIDLSEYVDEAPLSLDPDTSVETVLQYFQKLGLSNLIFTSNNGRLKGILTINDLHKYVKDPVYGNENSLNFTGGRLVEEEDDNGDGND</sequence>
<evidence type="ECO:0000256" key="3">
    <source>
        <dbReference type="ARBA" id="ARBA00022692"/>
    </source>
</evidence>
<dbReference type="InterPro" id="IPR014743">
    <property type="entry name" value="Cl-channel_core"/>
</dbReference>
<feature type="transmembrane region" description="Helical" evidence="9">
    <location>
        <begin position="440"/>
        <end position="462"/>
    </location>
</feature>
<dbReference type="GO" id="GO:0005247">
    <property type="term" value="F:voltage-gated chloride channel activity"/>
    <property type="evidence" value="ECO:0007669"/>
    <property type="project" value="TreeGrafter"/>
</dbReference>
<dbReference type="CDD" id="cd03684">
    <property type="entry name" value="ClC_3_like"/>
    <property type="match status" value="1"/>
</dbReference>
<reference evidence="11" key="1">
    <citation type="submission" date="2022-06" db="EMBL/GenBank/DDBJ databases">
        <authorList>
            <consortium name="SYNGENTA / RWTH Aachen University"/>
        </authorList>
    </citation>
    <scope>NUCLEOTIDE SEQUENCE</scope>
</reference>
<dbReference type="Pfam" id="PF00571">
    <property type="entry name" value="CBS"/>
    <property type="match status" value="1"/>
</dbReference>
<evidence type="ECO:0000256" key="8">
    <source>
        <dbReference type="PROSITE-ProRule" id="PRU00703"/>
    </source>
</evidence>
<dbReference type="AlphaFoldDB" id="A0AAV0AWD7"/>
<comment type="caution">
    <text evidence="11">The sequence shown here is derived from an EMBL/GenBank/DDBJ whole genome shotgun (WGS) entry which is preliminary data.</text>
</comment>
<feature type="transmembrane region" description="Helical" evidence="9">
    <location>
        <begin position="362"/>
        <end position="381"/>
    </location>
</feature>
<dbReference type="SUPFAM" id="SSF81340">
    <property type="entry name" value="Clc chloride channel"/>
    <property type="match status" value="1"/>
</dbReference>
<proteinExistence type="inferred from homology"/>
<evidence type="ECO:0000256" key="1">
    <source>
        <dbReference type="ARBA" id="ARBA00004141"/>
    </source>
</evidence>
<comment type="caution">
    <text evidence="9">Lacks conserved residue(s) required for the propagation of feature annotation.</text>
</comment>
<feature type="transmembrane region" description="Helical" evidence="9">
    <location>
        <begin position="242"/>
        <end position="266"/>
    </location>
</feature>
<dbReference type="GO" id="GO:0005886">
    <property type="term" value="C:plasma membrane"/>
    <property type="evidence" value="ECO:0007669"/>
    <property type="project" value="TreeGrafter"/>
</dbReference>
<evidence type="ECO:0000313" key="12">
    <source>
        <dbReference type="Proteomes" id="UP001153365"/>
    </source>
</evidence>
<dbReference type="Pfam" id="PF00654">
    <property type="entry name" value="Voltage_CLC"/>
    <property type="match status" value="1"/>
</dbReference>
<evidence type="ECO:0000256" key="7">
    <source>
        <dbReference type="ARBA" id="ARBA00023214"/>
    </source>
</evidence>
<keyword evidence="8" id="KW-0129">CBS domain</keyword>
<feature type="transmembrane region" description="Helical" evidence="9">
    <location>
        <begin position="140"/>
        <end position="162"/>
    </location>
</feature>
<dbReference type="EMBL" id="CALTRL010001906">
    <property type="protein sequence ID" value="CAH7674121.1"/>
    <property type="molecule type" value="Genomic_DNA"/>
</dbReference>
<comment type="subcellular location">
    <subcellularLocation>
        <location evidence="1 9">Membrane</location>
        <topology evidence="1 9">Multi-pass membrane protein</topology>
    </subcellularLocation>
</comment>
<keyword evidence="4 9" id="KW-1133">Transmembrane helix</keyword>
<feature type="transmembrane region" description="Helical" evidence="9">
    <location>
        <begin position="505"/>
        <end position="530"/>
    </location>
</feature>
<dbReference type="PANTHER" id="PTHR45711:SF6">
    <property type="entry name" value="CHLORIDE CHANNEL PROTEIN"/>
    <property type="match status" value="1"/>
</dbReference>
<dbReference type="PROSITE" id="PS51371">
    <property type="entry name" value="CBS"/>
    <property type="match status" value="1"/>
</dbReference>
<keyword evidence="12" id="KW-1185">Reference proteome</keyword>
<dbReference type="GO" id="GO:0005794">
    <property type="term" value="C:Golgi apparatus"/>
    <property type="evidence" value="ECO:0007669"/>
    <property type="project" value="TreeGrafter"/>
</dbReference>
<feature type="transmembrane region" description="Helical" evidence="9">
    <location>
        <begin position="321"/>
        <end position="341"/>
    </location>
</feature>
<name>A0AAV0AWD7_PHAPC</name>
<feature type="domain" description="CBS" evidence="10">
    <location>
        <begin position="681"/>
        <end position="739"/>
    </location>
</feature>
<dbReference type="InterPro" id="IPR046342">
    <property type="entry name" value="CBS_dom_sf"/>
</dbReference>
<accession>A0AAV0AWD7</accession>
<keyword evidence="2 9" id="KW-0813">Transport</keyword>
<dbReference type="FunFam" id="1.10.3080.10:FF:000024">
    <property type="entry name" value="Voltage-gated chloride channel, putative"/>
    <property type="match status" value="1"/>
</dbReference>
<evidence type="ECO:0000256" key="5">
    <source>
        <dbReference type="ARBA" id="ARBA00023065"/>
    </source>
</evidence>
<evidence type="ECO:0000313" key="11">
    <source>
        <dbReference type="EMBL" id="CAH7674121.1"/>
    </source>
</evidence>
<feature type="transmembrane region" description="Helical" evidence="9">
    <location>
        <begin position="64"/>
        <end position="85"/>
    </location>
</feature>
<dbReference type="Proteomes" id="UP001153365">
    <property type="component" value="Unassembled WGS sequence"/>
</dbReference>
<dbReference type="PRINTS" id="PR00762">
    <property type="entry name" value="CLCHANNEL"/>
</dbReference>
<evidence type="ECO:0000259" key="10">
    <source>
        <dbReference type="PROSITE" id="PS51371"/>
    </source>
</evidence>
<comment type="similarity">
    <text evidence="9">Belongs to the chloride channel (TC 2.A.49) family.</text>
</comment>
<keyword evidence="5 9" id="KW-0406">Ion transport</keyword>
<protein>
    <recommendedName>
        <fullName evidence="9">Chloride channel protein</fullName>
    </recommendedName>
</protein>
<dbReference type="SUPFAM" id="SSF54631">
    <property type="entry name" value="CBS-domain pair"/>
    <property type="match status" value="1"/>
</dbReference>
<keyword evidence="7 9" id="KW-0868">Chloride</keyword>
<gene>
    <name evidence="11" type="ORF">PPACK8108_LOCUS9021</name>
</gene>
<evidence type="ECO:0000256" key="9">
    <source>
        <dbReference type="RuleBase" id="RU361221"/>
    </source>
</evidence>
<evidence type="ECO:0000256" key="2">
    <source>
        <dbReference type="ARBA" id="ARBA00022448"/>
    </source>
</evidence>
<keyword evidence="6 9" id="KW-0472">Membrane</keyword>
<dbReference type="InterPro" id="IPR001807">
    <property type="entry name" value="ClC"/>
</dbReference>
<dbReference type="Gene3D" id="1.10.3080.10">
    <property type="entry name" value="Clc chloride channel"/>
    <property type="match status" value="1"/>
</dbReference>
<dbReference type="Gene3D" id="3.10.580.10">
    <property type="entry name" value="CBS-domain"/>
    <property type="match status" value="1"/>
</dbReference>